<gene>
    <name evidence="3" type="ORF">EA473_03850</name>
</gene>
<feature type="compositionally biased region" description="Acidic residues" evidence="2">
    <location>
        <begin position="79"/>
        <end position="113"/>
    </location>
</feature>
<keyword evidence="4" id="KW-1185">Reference proteome</keyword>
<accession>A0A3N6M952</accession>
<dbReference type="AlphaFoldDB" id="A0A3N6M952"/>
<name>A0A3N6M952_NATCH</name>
<protein>
    <submittedName>
        <fullName evidence="3">Uncharacterized protein</fullName>
    </submittedName>
</protein>
<evidence type="ECO:0000313" key="4">
    <source>
        <dbReference type="Proteomes" id="UP000282323"/>
    </source>
</evidence>
<dbReference type="RefSeq" id="WP_124194335.1">
    <property type="nucleotide sequence ID" value="NZ_REGA01000002.1"/>
</dbReference>
<dbReference type="OrthoDB" id="204612at2157"/>
<sequence length="122" mass="13256">MGLGSTAKKIQGLSDRAEAMYKQVQQLQQRIIGLEEEMDDTHDTVKRLDHQISEQRALLLAIADEHDIDGEEILAEAAIDEAELAAEPSSDESTDDPTESDSEDDDPATEDAEPSSSESAAE</sequence>
<feature type="region of interest" description="Disordered" evidence="2">
    <location>
        <begin position="79"/>
        <end position="122"/>
    </location>
</feature>
<evidence type="ECO:0000256" key="2">
    <source>
        <dbReference type="SAM" id="MobiDB-lite"/>
    </source>
</evidence>
<evidence type="ECO:0000256" key="1">
    <source>
        <dbReference type="SAM" id="Coils"/>
    </source>
</evidence>
<dbReference type="InterPro" id="IPR043816">
    <property type="entry name" value="DUF5798"/>
</dbReference>
<proteinExistence type="predicted"/>
<evidence type="ECO:0000313" key="3">
    <source>
        <dbReference type="EMBL" id="RQG97214.1"/>
    </source>
</evidence>
<dbReference type="Pfam" id="PF19111">
    <property type="entry name" value="DUF5798"/>
    <property type="match status" value="1"/>
</dbReference>
<feature type="coiled-coil region" evidence="1">
    <location>
        <begin position="10"/>
        <end position="44"/>
    </location>
</feature>
<dbReference type="Proteomes" id="UP000282323">
    <property type="component" value="Unassembled WGS sequence"/>
</dbReference>
<comment type="caution">
    <text evidence="3">The sequence shown here is derived from an EMBL/GenBank/DDBJ whole genome shotgun (WGS) entry which is preliminary data.</text>
</comment>
<keyword evidence="1" id="KW-0175">Coiled coil</keyword>
<dbReference type="EMBL" id="REGA01000002">
    <property type="protein sequence ID" value="RQG97214.1"/>
    <property type="molecule type" value="Genomic_DNA"/>
</dbReference>
<reference evidence="3 4" key="1">
    <citation type="submission" date="2018-10" db="EMBL/GenBank/DDBJ databases">
        <title>Natrarchaeobius chitinivorans gen. nov., sp. nov., and Natrarchaeobius haloalkaliphilus sp. nov., alkaliphilic, chitin-utilizing haloarchaea from hypersaline alkaline lakes.</title>
        <authorList>
            <person name="Sorokin D.Y."/>
            <person name="Elcheninov A.G."/>
            <person name="Kostrikina N.A."/>
            <person name="Bale N.J."/>
            <person name="Sinninghe Damste J.S."/>
            <person name="Khijniak T.V."/>
            <person name="Kublanov I.V."/>
            <person name="Toshchakov S.V."/>
        </authorList>
    </citation>
    <scope>NUCLEOTIDE SEQUENCE [LARGE SCALE GENOMIC DNA]</scope>
    <source>
        <strain evidence="3 4">AArcht4T</strain>
    </source>
</reference>
<organism evidence="3 4">
    <name type="scientific">Natrarchaeobius chitinivorans</name>
    <dbReference type="NCBI Taxonomy" id="1679083"/>
    <lineage>
        <taxon>Archaea</taxon>
        <taxon>Methanobacteriati</taxon>
        <taxon>Methanobacteriota</taxon>
        <taxon>Stenosarchaea group</taxon>
        <taxon>Halobacteria</taxon>
        <taxon>Halobacteriales</taxon>
        <taxon>Natrialbaceae</taxon>
        <taxon>Natrarchaeobius</taxon>
    </lineage>
</organism>